<name>A0A9P7D8A4_9AGAM</name>
<dbReference type="EMBL" id="JABBWD010000004">
    <property type="protein sequence ID" value="KAG1782236.1"/>
    <property type="molecule type" value="Genomic_DNA"/>
</dbReference>
<gene>
    <name evidence="1" type="ORF">EV702DRAFT_1275629</name>
</gene>
<evidence type="ECO:0000313" key="2">
    <source>
        <dbReference type="Proteomes" id="UP000714275"/>
    </source>
</evidence>
<dbReference type="OrthoDB" id="2683388at2759"/>
<reference evidence="1" key="1">
    <citation type="journal article" date="2020" name="New Phytol.">
        <title>Comparative genomics reveals dynamic genome evolution in host specialist ectomycorrhizal fungi.</title>
        <authorList>
            <person name="Lofgren L.A."/>
            <person name="Nguyen N.H."/>
            <person name="Vilgalys R."/>
            <person name="Ruytinx J."/>
            <person name="Liao H.L."/>
            <person name="Branco S."/>
            <person name="Kuo A."/>
            <person name="LaButti K."/>
            <person name="Lipzen A."/>
            <person name="Andreopoulos W."/>
            <person name="Pangilinan J."/>
            <person name="Riley R."/>
            <person name="Hundley H."/>
            <person name="Na H."/>
            <person name="Barry K."/>
            <person name="Grigoriev I.V."/>
            <person name="Stajich J.E."/>
            <person name="Kennedy P.G."/>
        </authorList>
    </citation>
    <scope>NUCLEOTIDE SEQUENCE</scope>
    <source>
        <strain evidence="1">DOB743</strain>
    </source>
</reference>
<organism evidence="1 2">
    <name type="scientific">Suillus placidus</name>
    <dbReference type="NCBI Taxonomy" id="48579"/>
    <lineage>
        <taxon>Eukaryota</taxon>
        <taxon>Fungi</taxon>
        <taxon>Dikarya</taxon>
        <taxon>Basidiomycota</taxon>
        <taxon>Agaricomycotina</taxon>
        <taxon>Agaricomycetes</taxon>
        <taxon>Agaricomycetidae</taxon>
        <taxon>Boletales</taxon>
        <taxon>Suillineae</taxon>
        <taxon>Suillaceae</taxon>
        <taxon>Suillus</taxon>
    </lineage>
</organism>
<dbReference type="Proteomes" id="UP000714275">
    <property type="component" value="Unassembled WGS sequence"/>
</dbReference>
<sequence length="115" mass="12721">MDKDDADCGPLIECTAGTLDDEVLQQLFVSTQQTNMELCMKYAVERILLELFDSAKTTAFEGHEEIIAKSGAWFPHIWVVRLLILSGMLIEKVADSLTAFRECVDPPSSSSHAVS</sequence>
<dbReference type="AlphaFoldDB" id="A0A9P7D8A4"/>
<evidence type="ECO:0000313" key="1">
    <source>
        <dbReference type="EMBL" id="KAG1782236.1"/>
    </source>
</evidence>
<proteinExistence type="predicted"/>
<keyword evidence="2" id="KW-1185">Reference proteome</keyword>
<accession>A0A9P7D8A4</accession>
<protein>
    <submittedName>
        <fullName evidence="1">Uncharacterized protein</fullName>
    </submittedName>
</protein>
<comment type="caution">
    <text evidence="1">The sequence shown here is derived from an EMBL/GenBank/DDBJ whole genome shotgun (WGS) entry which is preliminary data.</text>
</comment>